<evidence type="ECO:0000313" key="12">
    <source>
        <dbReference type="Proteomes" id="UP000295506"/>
    </source>
</evidence>
<reference evidence="10 12" key="2">
    <citation type="submission" date="2019-03" db="EMBL/GenBank/DDBJ databases">
        <title>Genomic Encyclopedia of Type Strains, Phase IV (KMG-IV): sequencing the most valuable type-strain genomes for metagenomic binning, comparative biology and taxonomic classification.</title>
        <authorList>
            <person name="Goeker M."/>
        </authorList>
    </citation>
    <scope>NUCLEOTIDE SEQUENCE [LARGE SCALE GENOMIC DNA]</scope>
    <source>
        <strain evidence="10 12">DSM 101483</strain>
    </source>
</reference>
<dbReference type="CDD" id="cd08168">
    <property type="entry name" value="Cytochrom_C3"/>
    <property type="match status" value="1"/>
</dbReference>
<protein>
    <submittedName>
        <fullName evidence="9 10">Cytochrome C</fullName>
    </submittedName>
</protein>
<proteinExistence type="predicted"/>
<evidence type="ECO:0000256" key="5">
    <source>
        <dbReference type="ARBA" id="ARBA00023004"/>
    </source>
</evidence>
<keyword evidence="5 6" id="KW-0408">Iron</keyword>
<evidence type="ECO:0000313" key="11">
    <source>
        <dbReference type="Proteomes" id="UP000055611"/>
    </source>
</evidence>
<feature type="binding site" description="axial binding residue" evidence="6">
    <location>
        <position position="124"/>
    </location>
    <ligand>
        <name>heme c</name>
        <dbReference type="ChEBI" id="CHEBI:61717"/>
        <label>1</label>
    </ligand>
    <ligandPart>
        <name>Fe</name>
        <dbReference type="ChEBI" id="CHEBI:18248"/>
    </ligandPart>
</feature>
<dbReference type="GO" id="GO:0046872">
    <property type="term" value="F:metal ion binding"/>
    <property type="evidence" value="ECO:0007669"/>
    <property type="project" value="UniProtKB-KW"/>
</dbReference>
<feature type="binding site" description="axial binding residue" evidence="6">
    <location>
        <position position="65"/>
    </location>
    <ligand>
        <name>heme c</name>
        <dbReference type="ChEBI" id="CHEBI:61717"/>
        <label>1</label>
    </ligand>
    <ligandPart>
        <name>Fe</name>
        <dbReference type="ChEBI" id="CHEBI:18248"/>
    </ligandPart>
</feature>
<evidence type="ECO:0000256" key="4">
    <source>
        <dbReference type="ARBA" id="ARBA00022982"/>
    </source>
</evidence>
<feature type="binding site" description="axial binding residue" evidence="6">
    <location>
        <position position="60"/>
    </location>
    <ligand>
        <name>heme c</name>
        <dbReference type="ChEBI" id="CHEBI:61717"/>
        <label>1</label>
    </ligand>
    <ligandPart>
        <name>Fe</name>
        <dbReference type="ChEBI" id="CHEBI:18248"/>
    </ligandPart>
</feature>
<feature type="binding site" description="axial binding residue" evidence="6">
    <location>
        <position position="82"/>
    </location>
    <ligand>
        <name>heme c</name>
        <dbReference type="ChEBI" id="CHEBI:61717"/>
        <label>1</label>
    </ligand>
    <ligandPart>
        <name>Fe</name>
        <dbReference type="ChEBI" id="CHEBI:18248"/>
    </ligandPart>
</feature>
<dbReference type="InterPro" id="IPR036280">
    <property type="entry name" value="Multihaem_cyt_sf"/>
</dbReference>
<feature type="signal peptide" evidence="7">
    <location>
        <begin position="1"/>
        <end position="23"/>
    </location>
</feature>
<feature type="binding site" description="axial binding residue" evidence="6">
    <location>
        <position position="110"/>
    </location>
    <ligand>
        <name>heme c</name>
        <dbReference type="ChEBI" id="CHEBI:61717"/>
        <label>1</label>
    </ligand>
    <ligandPart>
        <name>Fe</name>
        <dbReference type="ChEBI" id="CHEBI:18248"/>
    </ligandPart>
</feature>
<feature type="binding site" description="axial binding residue" evidence="6">
    <location>
        <position position="128"/>
    </location>
    <ligand>
        <name>heme c</name>
        <dbReference type="ChEBI" id="CHEBI:61717"/>
        <label>1</label>
    </ligand>
    <ligandPart>
        <name>Fe</name>
        <dbReference type="ChEBI" id="CHEBI:18248"/>
    </ligandPart>
</feature>
<gene>
    <name evidence="9" type="ORF">AWY79_13610</name>
    <name evidence="10" type="ORF">EDC59_10571</name>
</gene>
<feature type="binding site" description="axial binding residue" evidence="6">
    <location>
        <position position="50"/>
    </location>
    <ligand>
        <name>heme c</name>
        <dbReference type="ChEBI" id="CHEBI:61717"/>
        <label>1</label>
    </ligand>
    <ligandPart>
        <name>Fe</name>
        <dbReference type="ChEBI" id="CHEBI:18248"/>
    </ligandPart>
</feature>
<evidence type="ECO:0000256" key="3">
    <source>
        <dbReference type="ARBA" id="ARBA00022723"/>
    </source>
</evidence>
<evidence type="ECO:0000313" key="10">
    <source>
        <dbReference type="EMBL" id="TDT88670.1"/>
    </source>
</evidence>
<dbReference type="PRINTS" id="PR00609">
    <property type="entry name" value="CYTOCHROMEC3"/>
</dbReference>
<dbReference type="Gene3D" id="3.90.10.10">
    <property type="entry name" value="Cytochrome C3"/>
    <property type="match status" value="1"/>
</dbReference>
<organism evidence="10 12">
    <name type="scientific">Pseudodesulfovibrio indicus</name>
    <dbReference type="NCBI Taxonomy" id="1716143"/>
    <lineage>
        <taxon>Bacteria</taxon>
        <taxon>Pseudomonadati</taxon>
        <taxon>Thermodesulfobacteriota</taxon>
        <taxon>Desulfovibrionia</taxon>
        <taxon>Desulfovibrionales</taxon>
        <taxon>Desulfovibrionaceae</taxon>
    </lineage>
</organism>
<sequence>MYRFMTITLSLCALLFGASLAVAAPEVPGDLRLAPPETIKATKTPVDFSHARHGAAQVDCVTCHHTWDGASAVQSCATPGCHDQPGKKGANAFYTAFHSKGSDNSCLSCHKSLKKEGKAVPVGCSECHAK</sequence>
<keyword evidence="1" id="KW-0813">Transport</keyword>
<dbReference type="Pfam" id="PF02085">
    <property type="entry name" value="Cytochrom_CIII"/>
    <property type="match status" value="1"/>
</dbReference>
<name>A0A126QPS6_9BACT</name>
<dbReference type="InterPro" id="IPR002322">
    <property type="entry name" value="Cyt_c_III"/>
</dbReference>
<evidence type="ECO:0000256" key="6">
    <source>
        <dbReference type="PIRSR" id="PIRSR602322-1"/>
    </source>
</evidence>
<feature type="binding site" description="axial binding residue" evidence="6">
    <location>
        <position position="63"/>
    </location>
    <ligand>
        <name>heme c</name>
        <dbReference type="ChEBI" id="CHEBI:61717"/>
        <label>1</label>
    </ligand>
    <ligandPart>
        <name>Fe</name>
        <dbReference type="ChEBI" id="CHEBI:18248"/>
    </ligandPart>
</feature>
<dbReference type="SUPFAM" id="SSF48695">
    <property type="entry name" value="Multiheme cytochromes"/>
    <property type="match status" value="1"/>
</dbReference>
<feature type="binding site" description="axial binding residue" evidence="6">
    <location>
        <position position="109"/>
    </location>
    <ligand>
        <name>heme c</name>
        <dbReference type="ChEBI" id="CHEBI:61717"/>
        <label>1</label>
    </ligand>
    <ligandPart>
        <name>Fe</name>
        <dbReference type="ChEBI" id="CHEBI:18248"/>
    </ligandPart>
</feature>
<dbReference type="KEGG" id="dej:AWY79_13610"/>
<accession>A0A126QPS6</accession>
<reference evidence="9 11" key="1">
    <citation type="journal article" date="2016" name="Front. Microbiol.">
        <title>Genome Sequence of the Piezophilic, Mesophilic Sulfate-Reducing Bacterium Desulfovibrio indicus J2T.</title>
        <authorList>
            <person name="Cao J."/>
            <person name="Maignien L."/>
            <person name="Shao Z."/>
            <person name="Alain K."/>
            <person name="Jebbar M."/>
        </authorList>
    </citation>
    <scope>NUCLEOTIDE SEQUENCE [LARGE SCALE GENOMIC DNA]</scope>
    <source>
        <strain evidence="9 11">J2</strain>
    </source>
</reference>
<dbReference type="GO" id="GO:0009055">
    <property type="term" value="F:electron transfer activity"/>
    <property type="evidence" value="ECO:0007669"/>
    <property type="project" value="InterPro"/>
</dbReference>
<evidence type="ECO:0000256" key="2">
    <source>
        <dbReference type="ARBA" id="ARBA00022617"/>
    </source>
</evidence>
<dbReference type="GO" id="GO:0020037">
    <property type="term" value="F:heme binding"/>
    <property type="evidence" value="ECO:0007669"/>
    <property type="project" value="InterPro"/>
</dbReference>
<feature type="chain" id="PRO_5044548207" evidence="7">
    <location>
        <begin position="24"/>
        <end position="130"/>
    </location>
</feature>
<keyword evidence="4" id="KW-0249">Electron transport</keyword>
<keyword evidence="11" id="KW-1185">Reference proteome</keyword>
<dbReference type="EMBL" id="SOBK01000005">
    <property type="protein sequence ID" value="TDT88670.1"/>
    <property type="molecule type" value="Genomic_DNA"/>
</dbReference>
<evidence type="ECO:0000256" key="7">
    <source>
        <dbReference type="SAM" id="SignalP"/>
    </source>
</evidence>
<dbReference type="EMBL" id="CP014206">
    <property type="protein sequence ID" value="AMK12070.1"/>
    <property type="molecule type" value="Genomic_DNA"/>
</dbReference>
<feature type="binding site" description="covalent" evidence="6">
    <location>
        <position position="64"/>
    </location>
    <ligand>
        <name>heme c</name>
        <dbReference type="ChEBI" id="CHEBI:61717"/>
        <label>1</label>
    </ligand>
</feature>
<keyword evidence="7" id="KW-0732">Signal</keyword>
<evidence type="ECO:0000256" key="1">
    <source>
        <dbReference type="ARBA" id="ARBA00022448"/>
    </source>
</evidence>
<feature type="domain" description="Class III cytochrome C" evidence="8">
    <location>
        <begin position="38"/>
        <end position="128"/>
    </location>
</feature>
<feature type="binding site" description="axial binding residue" evidence="6">
    <location>
        <position position="76"/>
    </location>
    <ligand>
        <name>heme c</name>
        <dbReference type="ChEBI" id="CHEBI:61717"/>
        <label>1</label>
    </ligand>
    <ligandPart>
        <name>Fe</name>
        <dbReference type="ChEBI" id="CHEBI:18248"/>
    </ligandPart>
</feature>
<evidence type="ECO:0000259" key="8">
    <source>
        <dbReference type="Pfam" id="PF02085"/>
    </source>
</evidence>
<keyword evidence="2 6" id="KW-0349">Heme</keyword>
<comment type="cofactor">
    <cofactor evidence="6">
        <name>heme c</name>
        <dbReference type="ChEBI" id="CHEBI:61717"/>
    </cofactor>
    <text evidence="6">Binds 4 heme c groups covalently per monomer.</text>
</comment>
<feature type="binding site" description="axial binding residue" evidence="6">
    <location>
        <position position="53"/>
    </location>
    <ligand>
        <name>heme c</name>
        <dbReference type="ChEBI" id="CHEBI:61717"/>
        <label>1</label>
    </ligand>
    <ligandPart>
        <name>Fe</name>
        <dbReference type="ChEBI" id="CHEBI:18248"/>
    </ligandPart>
</feature>
<keyword evidence="3 6" id="KW-0479">Metal-binding</keyword>
<feature type="binding site" description="axial binding residue" evidence="6">
    <location>
        <position position="81"/>
    </location>
    <ligand>
        <name>heme c</name>
        <dbReference type="ChEBI" id="CHEBI:61717"/>
        <label>1</label>
    </ligand>
    <ligandPart>
        <name>Fe</name>
        <dbReference type="ChEBI" id="CHEBI:18248"/>
    </ligandPart>
</feature>
<dbReference type="Proteomes" id="UP000055611">
    <property type="component" value="Chromosome"/>
</dbReference>
<dbReference type="InterPro" id="IPR020942">
    <property type="entry name" value="Cyt_c_III_dom"/>
</dbReference>
<feature type="binding site" description="axial binding residue" evidence="6">
    <location>
        <position position="106"/>
    </location>
    <ligand>
        <name>heme c</name>
        <dbReference type="ChEBI" id="CHEBI:61717"/>
        <label>1</label>
    </ligand>
    <ligandPart>
        <name>Fe</name>
        <dbReference type="ChEBI" id="CHEBI:18248"/>
    </ligandPart>
</feature>
<dbReference type="RefSeq" id="WP_066805004.1">
    <property type="nucleotide sequence ID" value="NZ_CP014206.1"/>
</dbReference>
<evidence type="ECO:0000313" key="9">
    <source>
        <dbReference type="EMBL" id="AMK12070.1"/>
    </source>
</evidence>
<dbReference type="OrthoDB" id="5418612at2"/>
<dbReference type="AlphaFoldDB" id="A0A126QPS6"/>
<feature type="binding site" description="axial binding residue" evidence="6">
    <location>
        <position position="127"/>
    </location>
    <ligand>
        <name>heme c</name>
        <dbReference type="ChEBI" id="CHEBI:61717"/>
        <label>1</label>
    </ligand>
    <ligandPart>
        <name>Fe</name>
        <dbReference type="ChEBI" id="CHEBI:18248"/>
    </ligandPart>
</feature>
<dbReference type="Proteomes" id="UP000295506">
    <property type="component" value="Unassembled WGS sequence"/>
</dbReference>